<evidence type="ECO:0000256" key="1">
    <source>
        <dbReference type="SAM" id="MobiDB-lite"/>
    </source>
</evidence>
<gene>
    <name evidence="3" type="ORF">Slin15195_G094130</name>
</gene>
<dbReference type="AlphaFoldDB" id="A0A9Q9AW94"/>
<name>A0A9Q9AW94_9PEZI</name>
<proteinExistence type="predicted"/>
<accession>A0A9Q9AW94</accession>
<organism evidence="3 4">
    <name type="scientific">Septoria linicola</name>
    <dbReference type="NCBI Taxonomy" id="215465"/>
    <lineage>
        <taxon>Eukaryota</taxon>
        <taxon>Fungi</taxon>
        <taxon>Dikarya</taxon>
        <taxon>Ascomycota</taxon>
        <taxon>Pezizomycotina</taxon>
        <taxon>Dothideomycetes</taxon>
        <taxon>Dothideomycetidae</taxon>
        <taxon>Mycosphaerellales</taxon>
        <taxon>Mycosphaerellaceae</taxon>
        <taxon>Septoria</taxon>
    </lineage>
</organism>
<feature type="signal peptide" evidence="2">
    <location>
        <begin position="1"/>
        <end position="24"/>
    </location>
</feature>
<evidence type="ECO:0000256" key="2">
    <source>
        <dbReference type="SAM" id="SignalP"/>
    </source>
</evidence>
<dbReference type="EMBL" id="CP099425">
    <property type="protein sequence ID" value="USW56094.1"/>
    <property type="molecule type" value="Genomic_DNA"/>
</dbReference>
<feature type="compositionally biased region" description="Polar residues" evidence="1">
    <location>
        <begin position="38"/>
        <end position="70"/>
    </location>
</feature>
<evidence type="ECO:0000313" key="4">
    <source>
        <dbReference type="Proteomes" id="UP001056384"/>
    </source>
</evidence>
<sequence length="91" mass="9211">MRLSTIIISTLFGVLANCCPNVQAQRDDSTYPIAPGAKSNQTATQSHDAPSQTSAAAAGRTDSNTYTGEASTGRVPLMVAGALAMAVIGVA</sequence>
<reference evidence="3" key="1">
    <citation type="submission" date="2022-06" db="EMBL/GenBank/DDBJ databases">
        <title>Complete genome sequences of two strains of the flax pathogen Septoria linicola.</title>
        <authorList>
            <person name="Lapalu N."/>
            <person name="Simon A."/>
            <person name="Demenou B."/>
            <person name="Paumier D."/>
            <person name="Guillot M.-P."/>
            <person name="Gout L."/>
            <person name="Valade R."/>
        </authorList>
    </citation>
    <scope>NUCLEOTIDE SEQUENCE</scope>
    <source>
        <strain evidence="3">SE15195</strain>
    </source>
</reference>
<keyword evidence="4" id="KW-1185">Reference proteome</keyword>
<feature type="region of interest" description="Disordered" evidence="1">
    <location>
        <begin position="27"/>
        <end position="70"/>
    </location>
</feature>
<protein>
    <submittedName>
        <fullName evidence="3">Uncharacterized protein</fullName>
    </submittedName>
</protein>
<feature type="chain" id="PRO_5040108501" evidence="2">
    <location>
        <begin position="25"/>
        <end position="91"/>
    </location>
</feature>
<keyword evidence="2" id="KW-0732">Signal</keyword>
<dbReference type="Proteomes" id="UP001056384">
    <property type="component" value="Chromosome 8"/>
</dbReference>
<evidence type="ECO:0000313" key="3">
    <source>
        <dbReference type="EMBL" id="USW56094.1"/>
    </source>
</evidence>